<dbReference type="Proteomes" id="UP000001950">
    <property type="component" value="Chromosome 4"/>
</dbReference>
<protein>
    <submittedName>
        <fullName evidence="1">Uncharacterized protein</fullName>
    </submittedName>
</protein>
<dbReference type="EMBL" id="CR940353">
    <property type="protein sequence ID" value="CAI76488.1"/>
    <property type="molecule type" value="Genomic_DNA"/>
</dbReference>
<proteinExistence type="predicted"/>
<dbReference type="RefSeq" id="XP_953113.1">
    <property type="nucleotide sequence ID" value="XM_948020.1"/>
</dbReference>
<dbReference type="eggNOG" id="ENOG502T1T7">
    <property type="taxonomic scope" value="Eukaryota"/>
</dbReference>
<reference evidence="1 2" key="1">
    <citation type="journal article" date="2005" name="Science">
        <title>Genome of the host-cell transforming parasite Theileria annulata compared with T. parva.</title>
        <authorList>
            <person name="Pain A."/>
            <person name="Renauld H."/>
            <person name="Berriman M."/>
            <person name="Murphy L."/>
            <person name="Yeats C.A."/>
            <person name="Weir W."/>
            <person name="Kerhornou A."/>
            <person name="Aslett M."/>
            <person name="Bishop R."/>
            <person name="Bouchier C."/>
            <person name="Cochet M."/>
            <person name="Coulson R.M.R."/>
            <person name="Cronin A."/>
            <person name="de Villiers E.P."/>
            <person name="Fraser A."/>
            <person name="Fosker N."/>
            <person name="Gardner M."/>
            <person name="Goble A."/>
            <person name="Griffiths-Jones S."/>
            <person name="Harris D.E."/>
            <person name="Katzer F."/>
            <person name="Larke N."/>
            <person name="Lord A."/>
            <person name="Maser P."/>
            <person name="McKellar S."/>
            <person name="Mooney P."/>
            <person name="Morton F."/>
            <person name="Nene V."/>
            <person name="O'Neil S."/>
            <person name="Price C."/>
            <person name="Quail M.A."/>
            <person name="Rabbinowitsch E."/>
            <person name="Rawlings N.D."/>
            <person name="Rutter S."/>
            <person name="Saunders D."/>
            <person name="Seeger K."/>
            <person name="Shah T."/>
            <person name="Squares R."/>
            <person name="Squares S."/>
            <person name="Tivey A."/>
            <person name="Walker A.R."/>
            <person name="Woodward J."/>
            <person name="Dobbelaere D.A.E."/>
            <person name="Langsley G."/>
            <person name="Rajandream M.A."/>
            <person name="McKeever D."/>
            <person name="Shiels B."/>
            <person name="Tait A."/>
            <person name="Barrell B.G."/>
            <person name="Hall N."/>
        </authorList>
    </citation>
    <scope>NUCLEOTIDE SEQUENCE [LARGE SCALE GENOMIC DNA]</scope>
    <source>
        <strain evidence="2">Ankara</strain>
    </source>
</reference>
<evidence type="ECO:0000313" key="1">
    <source>
        <dbReference type="EMBL" id="CAI76488.1"/>
    </source>
</evidence>
<dbReference type="OrthoDB" id="361650at2759"/>
<dbReference type="GeneID" id="3863075"/>
<dbReference type="InParanoid" id="Q4U9L5"/>
<organism evidence="1 2">
    <name type="scientific">Theileria annulata</name>
    <dbReference type="NCBI Taxonomy" id="5874"/>
    <lineage>
        <taxon>Eukaryota</taxon>
        <taxon>Sar</taxon>
        <taxon>Alveolata</taxon>
        <taxon>Apicomplexa</taxon>
        <taxon>Aconoidasida</taxon>
        <taxon>Piroplasmida</taxon>
        <taxon>Theileriidae</taxon>
        <taxon>Theileria</taxon>
    </lineage>
</organism>
<accession>Q4U9L5</accession>
<dbReference type="KEGG" id="tan:TA08500"/>
<dbReference type="VEuPathDB" id="PiroplasmaDB:TA08500"/>
<name>Q4U9L5_THEAN</name>
<sequence>MLTRSFIWVRETFSSESTSPIYTRFGTYIPFNNENYIFIRCKTEKDYKYALTATNHFYNFGRQLTPEAIDKLFITTLRCNQLDQAIELIHGSSDWLIRPPRLSLIYLLLGDLMSKGDFDRVFRLYKILRTSW</sequence>
<evidence type="ECO:0000313" key="2">
    <source>
        <dbReference type="Proteomes" id="UP000001950"/>
    </source>
</evidence>
<dbReference type="AlphaFoldDB" id="Q4U9L5"/>
<keyword evidence="2" id="KW-1185">Reference proteome</keyword>
<gene>
    <name evidence="1" type="ORF">TA08500</name>
</gene>